<comment type="caution">
    <text evidence="1">The sequence shown here is derived from an EMBL/GenBank/DDBJ whole genome shotgun (WGS) entry which is preliminary data.</text>
</comment>
<protein>
    <submittedName>
        <fullName evidence="1">Uncharacterized protein</fullName>
    </submittedName>
</protein>
<evidence type="ECO:0000313" key="2">
    <source>
        <dbReference type="Proteomes" id="UP000626697"/>
    </source>
</evidence>
<reference evidence="1 2" key="1">
    <citation type="submission" date="2020-08" db="EMBL/GenBank/DDBJ databases">
        <title>Genomic Encyclopedia of Type Strains, Phase IV (KMG-IV): sequencing the most valuable type-strain genomes for metagenomic binning, comparative biology and taxonomic classification.</title>
        <authorList>
            <person name="Goeker M."/>
        </authorList>
    </citation>
    <scope>NUCLEOTIDE SEQUENCE [LARGE SCALE GENOMIC DNA]</scope>
    <source>
        <strain evidence="1 2">DSM 105481</strain>
    </source>
</reference>
<evidence type="ECO:0000313" key="1">
    <source>
        <dbReference type="EMBL" id="MBA9027565.1"/>
    </source>
</evidence>
<organism evidence="1 2">
    <name type="scientific">Peribacillus huizhouensis</name>
    <dbReference type="NCBI Taxonomy" id="1501239"/>
    <lineage>
        <taxon>Bacteria</taxon>
        <taxon>Bacillati</taxon>
        <taxon>Bacillota</taxon>
        <taxon>Bacilli</taxon>
        <taxon>Bacillales</taxon>
        <taxon>Bacillaceae</taxon>
        <taxon>Peribacillus</taxon>
    </lineage>
</organism>
<proteinExistence type="predicted"/>
<name>A0ABR6CRB1_9BACI</name>
<accession>A0ABR6CRB1</accession>
<dbReference type="RefSeq" id="WP_182503006.1">
    <property type="nucleotide sequence ID" value="NZ_JACJHX010000008.1"/>
</dbReference>
<keyword evidence="2" id="KW-1185">Reference proteome</keyword>
<sequence>MKNYLITFTLVTGEKRSVEIQTHLEITNYDELHIHLLSIEEGEYFGVYNGLISKKHVVAIDYKGER</sequence>
<dbReference type="EMBL" id="JACJHX010000008">
    <property type="protein sequence ID" value="MBA9027565.1"/>
    <property type="molecule type" value="Genomic_DNA"/>
</dbReference>
<dbReference type="Proteomes" id="UP000626697">
    <property type="component" value="Unassembled WGS sequence"/>
</dbReference>
<gene>
    <name evidence="1" type="ORF">HNP81_002855</name>
</gene>